<organism evidence="2 3">
    <name type="scientific">Phascolomyces articulosus</name>
    <dbReference type="NCBI Taxonomy" id="60185"/>
    <lineage>
        <taxon>Eukaryota</taxon>
        <taxon>Fungi</taxon>
        <taxon>Fungi incertae sedis</taxon>
        <taxon>Mucoromycota</taxon>
        <taxon>Mucoromycotina</taxon>
        <taxon>Mucoromycetes</taxon>
        <taxon>Mucorales</taxon>
        <taxon>Lichtheimiaceae</taxon>
        <taxon>Phascolomyces</taxon>
    </lineage>
</organism>
<dbReference type="EMBL" id="JAIXMP010000034">
    <property type="protein sequence ID" value="KAI9249676.1"/>
    <property type="molecule type" value="Genomic_DNA"/>
</dbReference>
<dbReference type="PANTHER" id="PTHR45125">
    <property type="entry name" value="F21J9.4-RELATED"/>
    <property type="match status" value="1"/>
</dbReference>
<reference evidence="2" key="1">
    <citation type="journal article" date="2022" name="IScience">
        <title>Evolution of zygomycete secretomes and the origins of terrestrial fungal ecologies.</title>
        <authorList>
            <person name="Chang Y."/>
            <person name="Wang Y."/>
            <person name="Mondo S."/>
            <person name="Ahrendt S."/>
            <person name="Andreopoulos W."/>
            <person name="Barry K."/>
            <person name="Beard J."/>
            <person name="Benny G.L."/>
            <person name="Blankenship S."/>
            <person name="Bonito G."/>
            <person name="Cuomo C."/>
            <person name="Desiro A."/>
            <person name="Gervers K.A."/>
            <person name="Hundley H."/>
            <person name="Kuo A."/>
            <person name="LaButti K."/>
            <person name="Lang B.F."/>
            <person name="Lipzen A."/>
            <person name="O'Donnell K."/>
            <person name="Pangilinan J."/>
            <person name="Reynolds N."/>
            <person name="Sandor L."/>
            <person name="Smith M.E."/>
            <person name="Tsang A."/>
            <person name="Grigoriev I.V."/>
            <person name="Stajich J.E."/>
            <person name="Spatafora J.W."/>
        </authorList>
    </citation>
    <scope>NUCLEOTIDE SEQUENCE</scope>
    <source>
        <strain evidence="2">RSA 2281</strain>
    </source>
</reference>
<proteinExistence type="predicted"/>
<dbReference type="Proteomes" id="UP001209540">
    <property type="component" value="Unassembled WGS sequence"/>
</dbReference>
<dbReference type="AlphaFoldDB" id="A0AAD5P980"/>
<reference evidence="2" key="2">
    <citation type="submission" date="2023-02" db="EMBL/GenBank/DDBJ databases">
        <authorList>
            <consortium name="DOE Joint Genome Institute"/>
            <person name="Mondo S.J."/>
            <person name="Chang Y."/>
            <person name="Wang Y."/>
            <person name="Ahrendt S."/>
            <person name="Andreopoulos W."/>
            <person name="Barry K."/>
            <person name="Beard J."/>
            <person name="Benny G.L."/>
            <person name="Blankenship S."/>
            <person name="Bonito G."/>
            <person name="Cuomo C."/>
            <person name="Desiro A."/>
            <person name="Gervers K.A."/>
            <person name="Hundley H."/>
            <person name="Kuo A."/>
            <person name="LaButti K."/>
            <person name="Lang B.F."/>
            <person name="Lipzen A."/>
            <person name="O'Donnell K."/>
            <person name="Pangilinan J."/>
            <person name="Reynolds N."/>
            <person name="Sandor L."/>
            <person name="Smith M.W."/>
            <person name="Tsang A."/>
            <person name="Grigoriev I.V."/>
            <person name="Stajich J.E."/>
            <person name="Spatafora J.W."/>
        </authorList>
    </citation>
    <scope>NUCLEOTIDE SEQUENCE</scope>
    <source>
        <strain evidence="2">RSA 2281</strain>
    </source>
</reference>
<evidence type="ECO:0000313" key="3">
    <source>
        <dbReference type="Proteomes" id="UP001209540"/>
    </source>
</evidence>
<accession>A0AAD5P980</accession>
<evidence type="ECO:0000313" key="2">
    <source>
        <dbReference type="EMBL" id="KAI9249676.1"/>
    </source>
</evidence>
<keyword evidence="3" id="KW-1185">Reference proteome</keyword>
<comment type="caution">
    <text evidence="2">The sequence shown here is derived from an EMBL/GenBank/DDBJ whole genome shotgun (WGS) entry which is preliminary data.</text>
</comment>
<sequence length="216" mass="24659">MPPKTSSAPKKQRSNNFTSVEDQQVCVLWNENINSPEGVNRKSETYWEDVAKHYNVEIQHEDEGLSRKTKTTVTFVERDAKGLKKCWTSNISPQVLLFCDYDVKWVDALQLCEMAQGHEFQFEQCWSYIKVGKKLEKLEEFKSKSKKGKGTRAPASQIPASDTDGKKSDDGNNRIKLSVLASDDNTDNNNYDDDTKQMLLSIARSIQNGDNDDDYF</sequence>
<feature type="compositionally biased region" description="Basic and acidic residues" evidence="1">
    <location>
        <begin position="163"/>
        <end position="173"/>
    </location>
</feature>
<name>A0AAD5P980_9FUNG</name>
<evidence type="ECO:0008006" key="4">
    <source>
        <dbReference type="Google" id="ProtNLM"/>
    </source>
</evidence>
<protein>
    <recommendedName>
        <fullName evidence="4">No apical meristem-associated C-terminal domain-containing protein</fullName>
    </recommendedName>
</protein>
<gene>
    <name evidence="2" type="ORF">BDA99DRAFT_575602</name>
</gene>
<feature type="region of interest" description="Disordered" evidence="1">
    <location>
        <begin position="143"/>
        <end position="193"/>
    </location>
</feature>
<evidence type="ECO:0000256" key="1">
    <source>
        <dbReference type="SAM" id="MobiDB-lite"/>
    </source>
</evidence>